<evidence type="ECO:0000313" key="3">
    <source>
        <dbReference type="Proteomes" id="UP000285084"/>
    </source>
</evidence>
<sequence length="117" mass="13524">MSNFVLETWTWYGFMWLIIILRLISRTLVLRSIKKWQIDDFLMICAMGPSTVAMVGLTIITHAGSNLLNPVSHVALTPEDINKRNHGSKWVVTVEQMQILTIWTMKSCLLIMYNRIT</sequence>
<name>A0A420N4Q1_FUSOX</name>
<dbReference type="VEuPathDB" id="FungiDB:FOMG_07484"/>
<protein>
    <submittedName>
        <fullName evidence="2">Uncharacterized protein</fullName>
    </submittedName>
</protein>
<dbReference type="Proteomes" id="UP000285084">
    <property type="component" value="Unassembled WGS sequence"/>
</dbReference>
<dbReference type="VEuPathDB" id="FungiDB:FOIG_09022"/>
<feature type="transmembrane region" description="Helical" evidence="1">
    <location>
        <begin position="12"/>
        <end position="29"/>
    </location>
</feature>
<keyword evidence="1" id="KW-1133">Transmembrane helix</keyword>
<feature type="transmembrane region" description="Helical" evidence="1">
    <location>
        <begin position="41"/>
        <end position="60"/>
    </location>
</feature>
<keyword evidence="1" id="KW-0812">Transmembrane</keyword>
<organism evidence="2 3">
    <name type="scientific">Fusarium oxysporum</name>
    <name type="common">Fusarium vascular wilt</name>
    <dbReference type="NCBI Taxonomy" id="5507"/>
    <lineage>
        <taxon>Eukaryota</taxon>
        <taxon>Fungi</taxon>
        <taxon>Dikarya</taxon>
        <taxon>Ascomycota</taxon>
        <taxon>Pezizomycotina</taxon>
        <taxon>Sordariomycetes</taxon>
        <taxon>Hypocreomycetidae</taxon>
        <taxon>Hypocreales</taxon>
        <taxon>Nectriaceae</taxon>
        <taxon>Fusarium</taxon>
        <taxon>Fusarium oxysporum species complex</taxon>
    </lineage>
</organism>
<dbReference type="EMBL" id="MRCX01000063">
    <property type="protein sequence ID" value="RKK75287.1"/>
    <property type="molecule type" value="Genomic_DNA"/>
</dbReference>
<evidence type="ECO:0000256" key="1">
    <source>
        <dbReference type="SAM" id="Phobius"/>
    </source>
</evidence>
<accession>A0A420N4Q1</accession>
<proteinExistence type="predicted"/>
<reference evidence="2 3" key="1">
    <citation type="journal article" date="2018" name="Sci. Rep.">
        <title>Characterisation of pathogen-specific regions and novel effector candidates in Fusarium oxysporum f. sp. cepae.</title>
        <authorList>
            <person name="Armitage A.D."/>
            <person name="Taylor A."/>
            <person name="Sobczyk M.K."/>
            <person name="Baxter L."/>
            <person name="Greenfield B.P."/>
            <person name="Bates H.J."/>
            <person name="Wilson F."/>
            <person name="Jackson A.C."/>
            <person name="Ott S."/>
            <person name="Harrison R.J."/>
            <person name="Clarkson J.P."/>
        </authorList>
    </citation>
    <scope>NUCLEOTIDE SEQUENCE [LARGE SCALE GENOMIC DNA]</scope>
    <source>
        <strain evidence="2 3">Fo_A13</strain>
    </source>
</reference>
<dbReference type="AlphaFoldDB" id="A0A420N4Q1"/>
<gene>
    <name evidence="2" type="ORF">BFJ69_g7877</name>
</gene>
<evidence type="ECO:0000313" key="2">
    <source>
        <dbReference type="EMBL" id="RKK75287.1"/>
    </source>
</evidence>
<keyword evidence="1" id="KW-0472">Membrane</keyword>
<comment type="caution">
    <text evidence="2">The sequence shown here is derived from an EMBL/GenBank/DDBJ whole genome shotgun (WGS) entry which is preliminary data.</text>
</comment>